<dbReference type="KEGG" id="gtr:GLOTRDRAFT_77389"/>
<dbReference type="OMA" id="YAGINKG"/>
<dbReference type="InterPro" id="IPR036291">
    <property type="entry name" value="NAD(P)-bd_dom_sf"/>
</dbReference>
<organism evidence="4 5">
    <name type="scientific">Gloeophyllum trabeum (strain ATCC 11539 / FP-39264 / Madison 617)</name>
    <name type="common">Brown rot fungus</name>
    <dbReference type="NCBI Taxonomy" id="670483"/>
    <lineage>
        <taxon>Eukaryota</taxon>
        <taxon>Fungi</taxon>
        <taxon>Dikarya</taxon>
        <taxon>Basidiomycota</taxon>
        <taxon>Agaricomycotina</taxon>
        <taxon>Agaricomycetes</taxon>
        <taxon>Gloeophyllales</taxon>
        <taxon>Gloeophyllaceae</taxon>
        <taxon>Gloeophyllum</taxon>
    </lineage>
</organism>
<evidence type="ECO:0000313" key="5">
    <source>
        <dbReference type="Proteomes" id="UP000030669"/>
    </source>
</evidence>
<dbReference type="Proteomes" id="UP000030669">
    <property type="component" value="Unassembled WGS sequence"/>
</dbReference>
<evidence type="ECO:0000313" key="4">
    <source>
        <dbReference type="EMBL" id="EPQ54703.1"/>
    </source>
</evidence>
<proteinExistence type="inferred from homology"/>
<dbReference type="STRING" id="670483.S7Q5D2"/>
<sequence length="302" mass="31939">MPAPRVAVVAPGAMGAAVAKRLTSAGCTVLTTLEGRSPASRRRAEDAGMHDAPLPRIAAESDWVLSILPPSDAYSFAEKFVDAYQGKRSVGFADCNAVNPGTVKKIRDLFKGTDVRFVDAGIIGGPPKEGYDPTFYASADSEDVLKSFVALGQYGLKITPLEGADSSVGDASALKMSYAGLSKGIIGLTATMILAAHASSPTTARALLNEMHISQPALLARSTTSLPNMLPKAYRWVGEMEEIAEFVGGPQGDIYKGLARTFERVEASLKEKDGGGEDVQVLKEWVESAKKELEGDTSKEGQ</sequence>
<reference evidence="4 5" key="1">
    <citation type="journal article" date="2012" name="Science">
        <title>The Paleozoic origin of enzymatic lignin decomposition reconstructed from 31 fungal genomes.</title>
        <authorList>
            <person name="Floudas D."/>
            <person name="Binder M."/>
            <person name="Riley R."/>
            <person name="Barry K."/>
            <person name="Blanchette R.A."/>
            <person name="Henrissat B."/>
            <person name="Martinez A.T."/>
            <person name="Otillar R."/>
            <person name="Spatafora J.W."/>
            <person name="Yadav J.S."/>
            <person name="Aerts A."/>
            <person name="Benoit I."/>
            <person name="Boyd A."/>
            <person name="Carlson A."/>
            <person name="Copeland A."/>
            <person name="Coutinho P.M."/>
            <person name="de Vries R.P."/>
            <person name="Ferreira P."/>
            <person name="Findley K."/>
            <person name="Foster B."/>
            <person name="Gaskell J."/>
            <person name="Glotzer D."/>
            <person name="Gorecki P."/>
            <person name="Heitman J."/>
            <person name="Hesse C."/>
            <person name="Hori C."/>
            <person name="Igarashi K."/>
            <person name="Jurgens J.A."/>
            <person name="Kallen N."/>
            <person name="Kersten P."/>
            <person name="Kohler A."/>
            <person name="Kuees U."/>
            <person name="Kumar T.K.A."/>
            <person name="Kuo A."/>
            <person name="LaButti K."/>
            <person name="Larrondo L.F."/>
            <person name="Lindquist E."/>
            <person name="Ling A."/>
            <person name="Lombard V."/>
            <person name="Lucas S."/>
            <person name="Lundell T."/>
            <person name="Martin R."/>
            <person name="McLaughlin D.J."/>
            <person name="Morgenstern I."/>
            <person name="Morin E."/>
            <person name="Murat C."/>
            <person name="Nagy L.G."/>
            <person name="Nolan M."/>
            <person name="Ohm R.A."/>
            <person name="Patyshakuliyeva A."/>
            <person name="Rokas A."/>
            <person name="Ruiz-Duenas F.J."/>
            <person name="Sabat G."/>
            <person name="Salamov A."/>
            <person name="Samejima M."/>
            <person name="Schmutz J."/>
            <person name="Slot J.C."/>
            <person name="St John F."/>
            <person name="Stenlid J."/>
            <person name="Sun H."/>
            <person name="Sun S."/>
            <person name="Syed K."/>
            <person name="Tsang A."/>
            <person name="Wiebenga A."/>
            <person name="Young D."/>
            <person name="Pisabarro A."/>
            <person name="Eastwood D.C."/>
            <person name="Martin F."/>
            <person name="Cullen D."/>
            <person name="Grigoriev I.V."/>
            <person name="Hibbett D.S."/>
        </authorList>
    </citation>
    <scope>NUCLEOTIDE SEQUENCE [LARGE SCALE GENOMIC DNA]</scope>
    <source>
        <strain evidence="4 5">ATCC 11539</strain>
    </source>
</reference>
<gene>
    <name evidence="4" type="ORF">GLOTRDRAFT_77389</name>
</gene>
<dbReference type="PANTHER" id="PTHR43580">
    <property type="entry name" value="OXIDOREDUCTASE GLYR1-RELATED"/>
    <property type="match status" value="1"/>
</dbReference>
<feature type="domain" description="6-phosphogluconate dehydrogenase NADP-binding" evidence="2">
    <location>
        <begin position="6"/>
        <end position="158"/>
    </location>
</feature>
<dbReference type="EMBL" id="KB469303">
    <property type="protein sequence ID" value="EPQ54703.1"/>
    <property type="molecule type" value="Genomic_DNA"/>
</dbReference>
<feature type="domain" description="Phosphogluconate dehydrogenase NAD-binding putative C-terminal" evidence="3">
    <location>
        <begin position="199"/>
        <end position="265"/>
    </location>
</feature>
<dbReference type="HOGENOM" id="CLU_052530_0_0_1"/>
<accession>S7Q5D2</accession>
<dbReference type="Gene3D" id="3.40.50.720">
    <property type="entry name" value="NAD(P)-binding Rossmann-like Domain"/>
    <property type="match status" value="1"/>
</dbReference>
<comment type="similarity">
    <text evidence="1">Belongs to the HIBADH-related family. NP60 subfamily.</text>
</comment>
<dbReference type="SUPFAM" id="SSF48179">
    <property type="entry name" value="6-phosphogluconate dehydrogenase C-terminal domain-like"/>
    <property type="match status" value="1"/>
</dbReference>
<evidence type="ECO:0000256" key="1">
    <source>
        <dbReference type="ARBA" id="ARBA00007598"/>
    </source>
</evidence>
<dbReference type="AlphaFoldDB" id="S7Q5D2"/>
<dbReference type="Pfam" id="PF09130">
    <property type="entry name" value="DUF1932"/>
    <property type="match status" value="1"/>
</dbReference>
<dbReference type="InterPro" id="IPR015814">
    <property type="entry name" value="Pgluconate_DH_NAD-bd_C"/>
</dbReference>
<keyword evidence="5" id="KW-1185">Reference proteome</keyword>
<evidence type="ECO:0000259" key="3">
    <source>
        <dbReference type="Pfam" id="PF09130"/>
    </source>
</evidence>
<dbReference type="eggNOG" id="ENOG502S5V0">
    <property type="taxonomic scope" value="Eukaryota"/>
</dbReference>
<dbReference type="Pfam" id="PF03446">
    <property type="entry name" value="NAD_binding_2"/>
    <property type="match status" value="1"/>
</dbReference>
<dbReference type="GeneID" id="19308700"/>
<name>S7Q5D2_GLOTA</name>
<dbReference type="SUPFAM" id="SSF51735">
    <property type="entry name" value="NAD(P)-binding Rossmann-fold domains"/>
    <property type="match status" value="1"/>
</dbReference>
<dbReference type="RefSeq" id="XP_007866967.1">
    <property type="nucleotide sequence ID" value="XM_007868776.1"/>
</dbReference>
<dbReference type="PANTHER" id="PTHR43580:SF2">
    <property type="entry name" value="CYTOKINE-LIKE NUCLEAR FACTOR N-PAC"/>
    <property type="match status" value="1"/>
</dbReference>
<protein>
    <submittedName>
        <fullName evidence="4">6-phosphogluconate dehydrogenase C-terminal domain-like protein</fullName>
    </submittedName>
</protein>
<dbReference type="InterPro" id="IPR006115">
    <property type="entry name" value="6PGDH_NADP-bd"/>
</dbReference>
<dbReference type="GO" id="GO:0050661">
    <property type="term" value="F:NADP binding"/>
    <property type="evidence" value="ECO:0007669"/>
    <property type="project" value="InterPro"/>
</dbReference>
<dbReference type="InterPro" id="IPR008927">
    <property type="entry name" value="6-PGluconate_DH-like_C_sf"/>
</dbReference>
<evidence type="ECO:0000259" key="2">
    <source>
        <dbReference type="Pfam" id="PF03446"/>
    </source>
</evidence>
<dbReference type="InterPro" id="IPR051265">
    <property type="entry name" value="HIBADH-related_NP60_sf"/>
</dbReference>
<dbReference type="OrthoDB" id="9988102at2759"/>